<feature type="transmembrane region" description="Helical" evidence="2">
    <location>
        <begin position="6"/>
        <end position="27"/>
    </location>
</feature>
<sequence length="165" mass="18784">MFPILHAVAAEIFAPSTVALSTIRYVYMSSRIRFFLRFRFWFSLLFCCFFSTGGDGSAGTLSPLPVPASVYPTMTFAATAPLSDADFNRSILARGLRLSDLACLPISSGWFRREIEDRRRLIKVQCYSRESTANFYMRPIEGLTVLVLDKEGAKFRLLFLFLNFF</sequence>
<dbReference type="InterPro" id="IPR015802">
    <property type="entry name" value="Cu_amine_oxidase_N3"/>
</dbReference>
<feature type="transmembrane region" description="Helical" evidence="2">
    <location>
        <begin position="34"/>
        <end position="54"/>
    </location>
</feature>
<evidence type="ECO:0000256" key="2">
    <source>
        <dbReference type="SAM" id="Phobius"/>
    </source>
</evidence>
<dbReference type="PANTHER" id="PTHR10638:SF41">
    <property type="entry name" value="AMINE OXIDASE"/>
    <property type="match status" value="1"/>
</dbReference>
<evidence type="ECO:0000313" key="4">
    <source>
        <dbReference type="EMBL" id="PKA57702.1"/>
    </source>
</evidence>
<keyword evidence="2" id="KW-0472">Membrane</keyword>
<dbReference type="InterPro" id="IPR000269">
    <property type="entry name" value="Cu_amine_oxidase"/>
</dbReference>
<dbReference type="GO" id="GO:0005507">
    <property type="term" value="F:copper ion binding"/>
    <property type="evidence" value="ECO:0007669"/>
    <property type="project" value="InterPro"/>
</dbReference>
<keyword evidence="2" id="KW-1133">Transmembrane helix</keyword>
<accession>A0A2I0AQ76</accession>
<dbReference type="EC" id="1.4.3.-" evidence="1"/>
<dbReference type="STRING" id="1088818.A0A2I0AQ76"/>
<dbReference type="GO" id="GO:0048038">
    <property type="term" value="F:quinone binding"/>
    <property type="evidence" value="ECO:0007669"/>
    <property type="project" value="InterPro"/>
</dbReference>
<evidence type="ECO:0000256" key="1">
    <source>
        <dbReference type="RuleBase" id="RU000672"/>
    </source>
</evidence>
<organism evidence="4 5">
    <name type="scientific">Apostasia shenzhenica</name>
    <dbReference type="NCBI Taxonomy" id="1088818"/>
    <lineage>
        <taxon>Eukaryota</taxon>
        <taxon>Viridiplantae</taxon>
        <taxon>Streptophyta</taxon>
        <taxon>Embryophyta</taxon>
        <taxon>Tracheophyta</taxon>
        <taxon>Spermatophyta</taxon>
        <taxon>Magnoliopsida</taxon>
        <taxon>Liliopsida</taxon>
        <taxon>Asparagales</taxon>
        <taxon>Orchidaceae</taxon>
        <taxon>Apostasioideae</taxon>
        <taxon>Apostasia</taxon>
    </lineage>
</organism>
<dbReference type="OrthoDB" id="5379943at2759"/>
<evidence type="ECO:0000259" key="3">
    <source>
        <dbReference type="Pfam" id="PF02728"/>
    </source>
</evidence>
<gene>
    <name evidence="4" type="ORF">AXF42_Ash016748</name>
</gene>
<proteinExistence type="inferred from homology"/>
<evidence type="ECO:0000313" key="5">
    <source>
        <dbReference type="Proteomes" id="UP000236161"/>
    </source>
</evidence>
<dbReference type="PANTHER" id="PTHR10638">
    <property type="entry name" value="COPPER AMINE OXIDASE"/>
    <property type="match status" value="1"/>
</dbReference>
<dbReference type="EMBL" id="KZ451961">
    <property type="protein sequence ID" value="PKA57702.1"/>
    <property type="molecule type" value="Genomic_DNA"/>
</dbReference>
<comment type="cofactor">
    <cofactor evidence="1">
        <name>Cu cation</name>
        <dbReference type="ChEBI" id="CHEBI:23378"/>
    </cofactor>
    <text evidence="1">Contains 1 topaquinone per subunit.</text>
</comment>
<keyword evidence="5" id="KW-1185">Reference proteome</keyword>
<name>A0A2I0AQ76_9ASPA</name>
<keyword evidence="1" id="KW-0801">TPQ</keyword>
<keyword evidence="2" id="KW-0812">Transmembrane</keyword>
<dbReference type="InterPro" id="IPR016182">
    <property type="entry name" value="Cu_amine_oxidase_N-reg"/>
</dbReference>
<keyword evidence="1" id="KW-0479">Metal-binding</keyword>
<dbReference type="GO" id="GO:0009308">
    <property type="term" value="P:amine metabolic process"/>
    <property type="evidence" value="ECO:0007669"/>
    <property type="project" value="UniProtKB-UniRule"/>
</dbReference>
<dbReference type="SUPFAM" id="SSF54416">
    <property type="entry name" value="Amine oxidase N-terminal region"/>
    <property type="match status" value="1"/>
</dbReference>
<comment type="PTM">
    <text evidence="1">Topaquinone (TPQ) is generated by copper-dependent autoxidation of a specific tyrosyl residue.</text>
</comment>
<dbReference type="GO" id="GO:0008131">
    <property type="term" value="F:primary methylamine oxidase activity"/>
    <property type="evidence" value="ECO:0007669"/>
    <property type="project" value="InterPro"/>
</dbReference>
<protein>
    <recommendedName>
        <fullName evidence="1">Amine oxidase</fullName>
        <ecNumber evidence="1">1.4.3.-</ecNumber>
    </recommendedName>
</protein>
<dbReference type="AlphaFoldDB" id="A0A2I0AQ76"/>
<keyword evidence="1" id="KW-0560">Oxidoreductase</keyword>
<comment type="similarity">
    <text evidence="1">Belongs to the copper/topaquinone oxidase family.</text>
</comment>
<reference evidence="4 5" key="1">
    <citation type="journal article" date="2017" name="Nature">
        <title>The Apostasia genome and the evolution of orchids.</title>
        <authorList>
            <person name="Zhang G.Q."/>
            <person name="Liu K.W."/>
            <person name="Li Z."/>
            <person name="Lohaus R."/>
            <person name="Hsiao Y.Y."/>
            <person name="Niu S.C."/>
            <person name="Wang J.Y."/>
            <person name="Lin Y.C."/>
            <person name="Xu Q."/>
            <person name="Chen L.J."/>
            <person name="Yoshida K."/>
            <person name="Fujiwara S."/>
            <person name="Wang Z.W."/>
            <person name="Zhang Y.Q."/>
            <person name="Mitsuda N."/>
            <person name="Wang M."/>
            <person name="Liu G.H."/>
            <person name="Pecoraro L."/>
            <person name="Huang H.X."/>
            <person name="Xiao X.J."/>
            <person name="Lin M."/>
            <person name="Wu X.Y."/>
            <person name="Wu W.L."/>
            <person name="Chen Y.Y."/>
            <person name="Chang S.B."/>
            <person name="Sakamoto S."/>
            <person name="Ohme-Takagi M."/>
            <person name="Yagi M."/>
            <person name="Zeng S.J."/>
            <person name="Shen C.Y."/>
            <person name="Yeh C.M."/>
            <person name="Luo Y.B."/>
            <person name="Tsai W.C."/>
            <person name="Van de Peer Y."/>
            <person name="Liu Z.J."/>
        </authorList>
    </citation>
    <scope>NUCLEOTIDE SEQUENCE [LARGE SCALE GENOMIC DNA]</scope>
    <source>
        <strain evidence="5">cv. Shenzhen</strain>
        <tissue evidence="4">Stem</tissue>
    </source>
</reference>
<dbReference type="Proteomes" id="UP000236161">
    <property type="component" value="Unassembled WGS sequence"/>
</dbReference>
<feature type="domain" description="Copper amine oxidase N3-terminal" evidence="3">
    <location>
        <begin position="77"/>
        <end position="147"/>
    </location>
</feature>
<dbReference type="Pfam" id="PF02728">
    <property type="entry name" value="Cu_amine_oxidN3"/>
    <property type="match status" value="1"/>
</dbReference>
<dbReference type="Gene3D" id="3.10.450.40">
    <property type="match status" value="1"/>
</dbReference>
<keyword evidence="1" id="KW-0186">Copper</keyword>